<dbReference type="EMBL" id="SWKR01000002">
    <property type="protein sequence ID" value="TKD50541.1"/>
    <property type="molecule type" value="Genomic_DNA"/>
</dbReference>
<dbReference type="SUPFAM" id="SSF56784">
    <property type="entry name" value="HAD-like"/>
    <property type="match status" value="1"/>
</dbReference>
<proteinExistence type="predicted"/>
<dbReference type="OrthoDB" id="954467at2"/>
<sequence>MLKPILCLDFDGVIHSYTSGWQGAGIAADPPVAGTLEYLVEATKHYRVMVYSSRSKSLAGRRAMRRYIREHFNVPLTFSPVHDVDWLHEAIRFPWFKPPALLTIDDRALTFTGNWLDFAPEKLRRFQPWNKRPATLSTEQVGHD</sequence>
<dbReference type="InterPro" id="IPR023214">
    <property type="entry name" value="HAD_sf"/>
</dbReference>
<dbReference type="InterPro" id="IPR036412">
    <property type="entry name" value="HAD-like_sf"/>
</dbReference>
<comment type="caution">
    <text evidence="1">The sequence shown here is derived from an EMBL/GenBank/DDBJ whole genome shotgun (WGS) entry which is preliminary data.</text>
</comment>
<dbReference type="AlphaFoldDB" id="A0A4U1L158"/>
<dbReference type="Gene3D" id="3.40.50.1000">
    <property type="entry name" value="HAD superfamily/HAD-like"/>
    <property type="match status" value="1"/>
</dbReference>
<evidence type="ECO:0000313" key="1">
    <source>
        <dbReference type="EMBL" id="TKD50541.1"/>
    </source>
</evidence>
<keyword evidence="2" id="KW-1185">Reference proteome</keyword>
<name>A0A4U1L158_9SPHN</name>
<dbReference type="Proteomes" id="UP000309138">
    <property type="component" value="Unassembled WGS sequence"/>
</dbReference>
<protein>
    <submittedName>
        <fullName evidence="1">Uncharacterized protein</fullName>
    </submittedName>
</protein>
<accession>A0A4U1L158</accession>
<reference evidence="1 2" key="1">
    <citation type="submission" date="2019-04" db="EMBL/GenBank/DDBJ databases">
        <authorList>
            <person name="Yang Y."/>
            <person name="Wei D."/>
        </authorList>
    </citation>
    <scope>NUCLEOTIDE SEQUENCE [LARGE SCALE GENOMIC DNA]</scope>
    <source>
        <strain evidence="1 2">L-1-4w-11</strain>
    </source>
</reference>
<dbReference type="RefSeq" id="WP_136942484.1">
    <property type="nucleotide sequence ID" value="NZ_SWKR01000002.1"/>
</dbReference>
<evidence type="ECO:0000313" key="2">
    <source>
        <dbReference type="Proteomes" id="UP000309138"/>
    </source>
</evidence>
<organism evidence="1 2">
    <name type="scientific">Sphingomonas baiyangensis</name>
    <dbReference type="NCBI Taxonomy" id="2572576"/>
    <lineage>
        <taxon>Bacteria</taxon>
        <taxon>Pseudomonadati</taxon>
        <taxon>Pseudomonadota</taxon>
        <taxon>Alphaproteobacteria</taxon>
        <taxon>Sphingomonadales</taxon>
        <taxon>Sphingomonadaceae</taxon>
        <taxon>Sphingomonas</taxon>
    </lineage>
</organism>
<gene>
    <name evidence="1" type="ORF">FBR43_07030</name>
</gene>